<organism evidence="12 13">
    <name type="scientific">Leucothrix arctica</name>
    <dbReference type="NCBI Taxonomy" id="1481894"/>
    <lineage>
        <taxon>Bacteria</taxon>
        <taxon>Pseudomonadati</taxon>
        <taxon>Pseudomonadota</taxon>
        <taxon>Gammaproteobacteria</taxon>
        <taxon>Thiotrichales</taxon>
        <taxon>Thiotrichaceae</taxon>
        <taxon>Leucothrix</taxon>
    </lineage>
</organism>
<evidence type="ECO:0000256" key="2">
    <source>
        <dbReference type="ARBA" id="ARBA00006742"/>
    </source>
</evidence>
<dbReference type="RefSeq" id="WP_109821792.1">
    <property type="nucleotide sequence ID" value="NZ_QGKL01000009.1"/>
</dbReference>
<dbReference type="PRINTS" id="PR01853">
    <property type="entry name" value="YAJCTRNLCASE"/>
</dbReference>
<dbReference type="SMART" id="SM01323">
    <property type="entry name" value="YajC"/>
    <property type="match status" value="1"/>
</dbReference>
<gene>
    <name evidence="12" type="ORF">DKT75_02175</name>
</gene>
<evidence type="ECO:0000256" key="7">
    <source>
        <dbReference type="ARBA" id="ARBA00022927"/>
    </source>
</evidence>
<dbReference type="AlphaFoldDB" id="A0A317CKF5"/>
<keyword evidence="13" id="KW-1185">Reference proteome</keyword>
<evidence type="ECO:0000313" key="13">
    <source>
        <dbReference type="Proteomes" id="UP000245506"/>
    </source>
</evidence>
<dbReference type="PANTHER" id="PTHR33909:SF1">
    <property type="entry name" value="SEC TRANSLOCON ACCESSORY COMPLEX SUBUNIT YAJC"/>
    <property type="match status" value="1"/>
</dbReference>
<keyword evidence="10 11" id="KW-0472">Membrane</keyword>
<evidence type="ECO:0000256" key="6">
    <source>
        <dbReference type="ARBA" id="ARBA00022692"/>
    </source>
</evidence>
<dbReference type="Pfam" id="PF02699">
    <property type="entry name" value="YajC"/>
    <property type="match status" value="1"/>
</dbReference>
<evidence type="ECO:0000256" key="11">
    <source>
        <dbReference type="SAM" id="Phobius"/>
    </source>
</evidence>
<keyword evidence="4" id="KW-0813">Transport</keyword>
<dbReference type="InterPro" id="IPR003849">
    <property type="entry name" value="Preprotein_translocase_YajC"/>
</dbReference>
<name>A0A317CKF5_9GAMM</name>
<keyword evidence="9" id="KW-0811">Translocation</keyword>
<evidence type="ECO:0000256" key="4">
    <source>
        <dbReference type="ARBA" id="ARBA00022448"/>
    </source>
</evidence>
<dbReference type="GO" id="GO:0005886">
    <property type="term" value="C:plasma membrane"/>
    <property type="evidence" value="ECO:0007669"/>
    <property type="project" value="UniProtKB-SubCell"/>
</dbReference>
<proteinExistence type="inferred from homology"/>
<keyword evidence="5" id="KW-1003">Cell membrane</keyword>
<evidence type="ECO:0000256" key="8">
    <source>
        <dbReference type="ARBA" id="ARBA00022989"/>
    </source>
</evidence>
<evidence type="ECO:0000256" key="1">
    <source>
        <dbReference type="ARBA" id="ARBA00004162"/>
    </source>
</evidence>
<dbReference type="EMBL" id="QGKL01000009">
    <property type="protein sequence ID" value="PWQ98986.1"/>
    <property type="molecule type" value="Genomic_DNA"/>
</dbReference>
<dbReference type="NCBIfam" id="TIGR00739">
    <property type="entry name" value="yajC"/>
    <property type="match status" value="1"/>
</dbReference>
<comment type="subcellular location">
    <subcellularLocation>
        <location evidence="1">Cell membrane</location>
        <topology evidence="1">Single-pass membrane protein</topology>
    </subcellularLocation>
</comment>
<comment type="caution">
    <text evidence="12">The sequence shown here is derived from an EMBL/GenBank/DDBJ whole genome shotgun (WGS) entry which is preliminary data.</text>
</comment>
<dbReference type="PANTHER" id="PTHR33909">
    <property type="entry name" value="SEC TRANSLOCON ACCESSORY COMPLEX SUBUNIT YAJC"/>
    <property type="match status" value="1"/>
</dbReference>
<keyword evidence="6 11" id="KW-0812">Transmembrane</keyword>
<reference evidence="12 13" key="1">
    <citation type="submission" date="2018-05" db="EMBL/GenBank/DDBJ databases">
        <title>Leucothrix arctica sp. nov., isolated from Arctic seawater.</title>
        <authorList>
            <person name="Choi A."/>
            <person name="Baek K."/>
        </authorList>
    </citation>
    <scope>NUCLEOTIDE SEQUENCE [LARGE SCALE GENOMIC DNA]</scope>
    <source>
        <strain evidence="12 13">IMCC9719</strain>
    </source>
</reference>
<evidence type="ECO:0000256" key="9">
    <source>
        <dbReference type="ARBA" id="ARBA00023010"/>
    </source>
</evidence>
<evidence type="ECO:0000256" key="5">
    <source>
        <dbReference type="ARBA" id="ARBA00022475"/>
    </source>
</evidence>
<dbReference type="GO" id="GO:0015031">
    <property type="term" value="P:protein transport"/>
    <property type="evidence" value="ECO:0007669"/>
    <property type="project" value="UniProtKB-KW"/>
</dbReference>
<evidence type="ECO:0000256" key="10">
    <source>
        <dbReference type="ARBA" id="ARBA00023136"/>
    </source>
</evidence>
<evidence type="ECO:0000313" key="12">
    <source>
        <dbReference type="EMBL" id="PWQ98986.1"/>
    </source>
</evidence>
<keyword evidence="7" id="KW-0653">Protein transport</keyword>
<accession>A0A317CKF5</accession>
<comment type="similarity">
    <text evidence="2">Belongs to the YajC family.</text>
</comment>
<protein>
    <recommendedName>
        <fullName evidence="3">Sec translocon accessory complex subunit YajC</fullName>
    </recommendedName>
</protein>
<dbReference type="Proteomes" id="UP000245506">
    <property type="component" value="Unassembled WGS sequence"/>
</dbReference>
<sequence>MNFFISDAMAEGAAAPQGGGLQMIIMMAIFFGIMYFMIIRPQQKRAKEHRELISSIGKGDEVVAAGGLVGKVVDLGDNLVEITVSENTTLKVQRQAIVSVLPKGTMKGL</sequence>
<feature type="transmembrane region" description="Helical" evidence="11">
    <location>
        <begin position="20"/>
        <end position="39"/>
    </location>
</feature>
<evidence type="ECO:0000256" key="3">
    <source>
        <dbReference type="ARBA" id="ARBA00014962"/>
    </source>
</evidence>
<keyword evidence="8 11" id="KW-1133">Transmembrane helix</keyword>